<evidence type="ECO:0000256" key="1">
    <source>
        <dbReference type="SAM" id="MobiDB-lite"/>
    </source>
</evidence>
<gene>
    <name evidence="2" type="ORF">GSI_10838</name>
</gene>
<feature type="compositionally biased region" description="Polar residues" evidence="1">
    <location>
        <begin position="10"/>
        <end position="25"/>
    </location>
</feature>
<evidence type="ECO:0000313" key="2">
    <source>
        <dbReference type="EMBL" id="PIL27685.1"/>
    </source>
</evidence>
<feature type="region of interest" description="Disordered" evidence="1">
    <location>
        <begin position="1"/>
        <end position="25"/>
    </location>
</feature>
<dbReference type="EMBL" id="AYKW01000034">
    <property type="protein sequence ID" value="PIL27685.1"/>
    <property type="molecule type" value="Genomic_DNA"/>
</dbReference>
<reference evidence="2 3" key="1">
    <citation type="journal article" date="2015" name="Sci. Rep.">
        <title>Chromosome-level genome map provides insights into diverse defense mechanisms in the medicinal fungus Ganoderma sinense.</title>
        <authorList>
            <person name="Zhu Y."/>
            <person name="Xu J."/>
            <person name="Sun C."/>
            <person name="Zhou S."/>
            <person name="Xu H."/>
            <person name="Nelson D.R."/>
            <person name="Qian J."/>
            <person name="Song J."/>
            <person name="Luo H."/>
            <person name="Xiang L."/>
            <person name="Li Y."/>
            <person name="Xu Z."/>
            <person name="Ji A."/>
            <person name="Wang L."/>
            <person name="Lu S."/>
            <person name="Hayward A."/>
            <person name="Sun W."/>
            <person name="Li X."/>
            <person name="Schwartz D.C."/>
            <person name="Wang Y."/>
            <person name="Chen S."/>
        </authorList>
    </citation>
    <scope>NUCLEOTIDE SEQUENCE [LARGE SCALE GENOMIC DNA]</scope>
    <source>
        <strain evidence="2 3">ZZ0214-1</strain>
    </source>
</reference>
<protein>
    <submittedName>
        <fullName evidence="2">Uncharacterized protein</fullName>
    </submittedName>
</protein>
<evidence type="ECO:0000313" key="3">
    <source>
        <dbReference type="Proteomes" id="UP000230002"/>
    </source>
</evidence>
<name>A0A2G8S1P8_9APHY</name>
<dbReference type="AlphaFoldDB" id="A0A2G8S1P8"/>
<sequence length="59" mass="6323">MSQQSQQQQHRQTNAATQLPASPSRSAVCEPLCCSANADPFAMRAQCGNTACQDGRRQG</sequence>
<dbReference type="Proteomes" id="UP000230002">
    <property type="component" value="Unassembled WGS sequence"/>
</dbReference>
<comment type="caution">
    <text evidence="2">The sequence shown here is derived from an EMBL/GenBank/DDBJ whole genome shotgun (WGS) entry which is preliminary data.</text>
</comment>
<organism evidence="2 3">
    <name type="scientific">Ganoderma sinense ZZ0214-1</name>
    <dbReference type="NCBI Taxonomy" id="1077348"/>
    <lineage>
        <taxon>Eukaryota</taxon>
        <taxon>Fungi</taxon>
        <taxon>Dikarya</taxon>
        <taxon>Basidiomycota</taxon>
        <taxon>Agaricomycotina</taxon>
        <taxon>Agaricomycetes</taxon>
        <taxon>Polyporales</taxon>
        <taxon>Polyporaceae</taxon>
        <taxon>Ganoderma</taxon>
    </lineage>
</organism>
<accession>A0A2G8S1P8</accession>
<proteinExistence type="predicted"/>
<keyword evidence="3" id="KW-1185">Reference proteome</keyword>